<sequence>MAKVCVAIATVLAVAALLQTSTAQTTHVVGDSLGWLVPPGGKIAYETWADMQTFVVGDILMFNFTTGEQDVARVTKEAFDSCNSTSPIFLETTGPFNYTLDAAGEYYFIGTMDRHCFFGQKLAINVSTSAGPTPSPQAPTPTPARGPVTYIVGDDLGWLVPPGGYIAYETWAYDKTFLVGDVLVFNFTTGEQDVARVTKEAFDSCNSTSPIFLETTGPFNYTLDAAGEYYFIGTMDRHCFFGQKLAINVSASTGPTPSPQAPTPTPVRGPMTYVVGDDLGWLVPPGGYIAYETWAYDKTFLVGDVLVFNFKNKTQDVAVVTEEAYDSCNTTTTIAVYRTSPVKYTLTAAGEYFFTSTFSRHCFFGQKLAINVTASSSATPPSTTTAPTPSSSSSSSAPSPTAGGPSAPPPESSAPARAIFGISSTLLLIALALVH</sequence>
<dbReference type="CDD" id="cd04216">
    <property type="entry name" value="Phytocyanin"/>
    <property type="match status" value="1"/>
</dbReference>
<dbReference type="Proteomes" id="UP000827889">
    <property type="component" value="Chromosome 4"/>
</dbReference>
<feature type="chain" id="PRO_5045192457" evidence="2">
    <location>
        <begin position="24"/>
        <end position="435"/>
    </location>
</feature>
<name>A0ABM3HCA0_9MYRT</name>
<dbReference type="PROSITE" id="PS51485">
    <property type="entry name" value="PHYTOCYANIN"/>
    <property type="match status" value="3"/>
</dbReference>
<keyword evidence="2" id="KW-0732">Signal</keyword>
<evidence type="ECO:0000313" key="5">
    <source>
        <dbReference type="RefSeq" id="XP_048134221.1"/>
    </source>
</evidence>
<feature type="region of interest" description="Disordered" evidence="1">
    <location>
        <begin position="375"/>
        <end position="413"/>
    </location>
</feature>
<keyword evidence="4" id="KW-1185">Reference proteome</keyword>
<feature type="domain" description="Phytocyanin" evidence="3">
    <location>
        <begin position="25"/>
        <end position="128"/>
    </location>
</feature>
<dbReference type="PANTHER" id="PTHR33021">
    <property type="entry name" value="BLUE COPPER PROTEIN"/>
    <property type="match status" value="1"/>
</dbReference>
<evidence type="ECO:0000256" key="1">
    <source>
        <dbReference type="SAM" id="MobiDB-lite"/>
    </source>
</evidence>
<proteinExistence type="predicted"/>
<protein>
    <submittedName>
        <fullName evidence="5">Blue copper protein-like isoform X1</fullName>
    </submittedName>
</protein>
<reference evidence="5" key="1">
    <citation type="submission" date="2025-08" db="UniProtKB">
        <authorList>
            <consortium name="RefSeq"/>
        </authorList>
    </citation>
    <scope>IDENTIFICATION</scope>
    <source>
        <tissue evidence="5">Leaf</tissue>
    </source>
</reference>
<dbReference type="Pfam" id="PF02298">
    <property type="entry name" value="Cu_bind_like"/>
    <property type="match status" value="3"/>
</dbReference>
<dbReference type="SUPFAM" id="SSF49503">
    <property type="entry name" value="Cupredoxins"/>
    <property type="match status" value="3"/>
</dbReference>
<accession>A0ABM3HCA0</accession>
<organism evidence="4 5">
    <name type="scientific">Rhodamnia argentea</name>
    <dbReference type="NCBI Taxonomy" id="178133"/>
    <lineage>
        <taxon>Eukaryota</taxon>
        <taxon>Viridiplantae</taxon>
        <taxon>Streptophyta</taxon>
        <taxon>Embryophyta</taxon>
        <taxon>Tracheophyta</taxon>
        <taxon>Spermatophyta</taxon>
        <taxon>Magnoliopsida</taxon>
        <taxon>eudicotyledons</taxon>
        <taxon>Gunneridae</taxon>
        <taxon>Pentapetalae</taxon>
        <taxon>rosids</taxon>
        <taxon>malvids</taxon>
        <taxon>Myrtales</taxon>
        <taxon>Myrtaceae</taxon>
        <taxon>Myrtoideae</taxon>
        <taxon>Myrteae</taxon>
        <taxon>Australasian group</taxon>
        <taxon>Rhodamnia</taxon>
    </lineage>
</organism>
<dbReference type="PANTHER" id="PTHR33021:SF325">
    <property type="entry name" value="PHYTOCYANIN DOMAIN-CONTAINING PROTEIN"/>
    <property type="match status" value="1"/>
</dbReference>
<feature type="domain" description="Phytocyanin" evidence="3">
    <location>
        <begin position="271"/>
        <end position="374"/>
    </location>
</feature>
<dbReference type="GeneID" id="115757375"/>
<feature type="signal peptide" evidence="2">
    <location>
        <begin position="1"/>
        <end position="23"/>
    </location>
</feature>
<feature type="domain" description="Phytocyanin" evidence="3">
    <location>
        <begin position="148"/>
        <end position="251"/>
    </location>
</feature>
<evidence type="ECO:0000313" key="4">
    <source>
        <dbReference type="Proteomes" id="UP000827889"/>
    </source>
</evidence>
<dbReference type="RefSeq" id="XP_048134221.1">
    <property type="nucleotide sequence ID" value="XM_048278264.1"/>
</dbReference>
<feature type="compositionally biased region" description="Low complexity" evidence="1">
    <location>
        <begin position="375"/>
        <end position="405"/>
    </location>
</feature>
<gene>
    <name evidence="5" type="primary">LOC115757375</name>
</gene>
<dbReference type="InterPro" id="IPR003245">
    <property type="entry name" value="Phytocyanin_dom"/>
</dbReference>
<evidence type="ECO:0000259" key="3">
    <source>
        <dbReference type="PROSITE" id="PS51485"/>
    </source>
</evidence>
<dbReference type="InterPro" id="IPR039391">
    <property type="entry name" value="Phytocyanin-like"/>
</dbReference>
<dbReference type="InterPro" id="IPR008972">
    <property type="entry name" value="Cupredoxin"/>
</dbReference>
<evidence type="ECO:0000256" key="2">
    <source>
        <dbReference type="SAM" id="SignalP"/>
    </source>
</evidence>
<dbReference type="Gene3D" id="2.60.40.420">
    <property type="entry name" value="Cupredoxins - blue copper proteins"/>
    <property type="match status" value="3"/>
</dbReference>